<accession>A0A443J8L4</accession>
<keyword evidence="3" id="KW-0406">Ion transport</keyword>
<dbReference type="Gene3D" id="1.10.287.70">
    <property type="match status" value="1"/>
</dbReference>
<proteinExistence type="predicted"/>
<feature type="domain" description="Potassium channel" evidence="2">
    <location>
        <begin position="144"/>
        <end position="219"/>
    </location>
</feature>
<evidence type="ECO:0000313" key="3">
    <source>
        <dbReference type="EMBL" id="RWR16826.1"/>
    </source>
</evidence>
<feature type="transmembrane region" description="Helical" evidence="1">
    <location>
        <begin position="198"/>
        <end position="222"/>
    </location>
</feature>
<keyword evidence="3" id="KW-0407">Ion channel</keyword>
<protein>
    <submittedName>
        <fullName evidence="3">Two pore domain potassium channel family protein</fullName>
    </submittedName>
</protein>
<reference evidence="3 4" key="1">
    <citation type="submission" date="2019-01" db="EMBL/GenBank/DDBJ databases">
        <title>Sinorhodobacter populi sp. nov. isolated from the symptomatic bark tissue of Populus euramericana canker.</title>
        <authorList>
            <person name="Xu G."/>
        </authorList>
    </citation>
    <scope>NUCLEOTIDE SEQUENCE [LARGE SCALE GENOMIC DNA]</scope>
    <source>
        <strain evidence="3 4">SK2B-1</strain>
    </source>
</reference>
<feature type="transmembrane region" description="Helical" evidence="1">
    <location>
        <begin position="166"/>
        <end position="186"/>
    </location>
</feature>
<dbReference type="Pfam" id="PF07885">
    <property type="entry name" value="Ion_trans_2"/>
    <property type="match status" value="1"/>
</dbReference>
<gene>
    <name evidence="3" type="ORF">D2T30_20685</name>
</gene>
<dbReference type="SUPFAM" id="SSF81324">
    <property type="entry name" value="Voltage-gated potassium channels"/>
    <property type="match status" value="1"/>
</dbReference>
<feature type="transmembrane region" description="Helical" evidence="1">
    <location>
        <begin position="132"/>
        <end position="151"/>
    </location>
</feature>
<dbReference type="InterPro" id="IPR013099">
    <property type="entry name" value="K_chnl_dom"/>
</dbReference>
<organism evidence="3 4">
    <name type="scientific">Paenirhodobacter populi</name>
    <dbReference type="NCBI Taxonomy" id="2306993"/>
    <lineage>
        <taxon>Bacteria</taxon>
        <taxon>Pseudomonadati</taxon>
        <taxon>Pseudomonadota</taxon>
        <taxon>Alphaproteobacteria</taxon>
        <taxon>Rhodobacterales</taxon>
        <taxon>Rhodobacter group</taxon>
        <taxon>Paenirhodobacter</taxon>
    </lineage>
</organism>
<evidence type="ECO:0000313" key="4">
    <source>
        <dbReference type="Proteomes" id="UP000284476"/>
    </source>
</evidence>
<name>A0A443J8L4_9RHOB</name>
<keyword evidence="1" id="KW-1133">Transmembrane helix</keyword>
<feature type="transmembrane region" description="Helical" evidence="1">
    <location>
        <begin position="70"/>
        <end position="92"/>
    </location>
</feature>
<dbReference type="AlphaFoldDB" id="A0A443J8L4"/>
<sequence>MEEMLSPDQIQILILALLLVIFLMLCILTLLMIEKKPMSATDQNSKSFLDGIIRRLRIPGSTADSRRRNLYTYVAIGFSGVLIFEAVCLQADLRDFPVAYFIVIASIAYFFNVTFTVLTIKQVEFTPNPIRLMRDTTASSVFLILSFALFYRTGEYLHTGEVNETAGVAILNSIYFSAVTFSTLGYGDIKPMGISKILSALEAILGNIHLAFIVSAAFAAIANKKES</sequence>
<feature type="transmembrane region" description="Helical" evidence="1">
    <location>
        <begin position="12"/>
        <end position="33"/>
    </location>
</feature>
<comment type="caution">
    <text evidence="3">The sequence shown here is derived from an EMBL/GenBank/DDBJ whole genome shotgun (WGS) entry which is preliminary data.</text>
</comment>
<dbReference type="EMBL" id="SAUZ01000036">
    <property type="protein sequence ID" value="RWR16826.1"/>
    <property type="molecule type" value="Genomic_DNA"/>
</dbReference>
<keyword evidence="1" id="KW-0472">Membrane</keyword>
<evidence type="ECO:0000259" key="2">
    <source>
        <dbReference type="Pfam" id="PF07885"/>
    </source>
</evidence>
<dbReference type="GO" id="GO:0034220">
    <property type="term" value="P:monoatomic ion transmembrane transport"/>
    <property type="evidence" value="ECO:0007669"/>
    <property type="project" value="UniProtKB-KW"/>
</dbReference>
<keyword evidence="3" id="KW-0813">Transport</keyword>
<dbReference type="Proteomes" id="UP000284476">
    <property type="component" value="Unassembled WGS sequence"/>
</dbReference>
<evidence type="ECO:0000256" key="1">
    <source>
        <dbReference type="SAM" id="Phobius"/>
    </source>
</evidence>
<keyword evidence="1" id="KW-0812">Transmembrane</keyword>
<reference evidence="3 4" key="2">
    <citation type="submission" date="2019-01" db="EMBL/GenBank/DDBJ databases">
        <authorList>
            <person name="Li Y."/>
        </authorList>
    </citation>
    <scope>NUCLEOTIDE SEQUENCE [LARGE SCALE GENOMIC DNA]</scope>
    <source>
        <strain evidence="3 4">SK2B-1</strain>
    </source>
</reference>
<feature type="transmembrane region" description="Helical" evidence="1">
    <location>
        <begin position="98"/>
        <end position="120"/>
    </location>
</feature>